<dbReference type="Proteomes" id="UP000269499">
    <property type="component" value="Unassembled WGS sequence"/>
</dbReference>
<gene>
    <name evidence="2" type="ORF">DRJ26_03240</name>
</gene>
<protein>
    <submittedName>
        <fullName evidence="2">Amidohydrolase family protein</fullName>
    </submittedName>
</protein>
<sequence>MANRGGEKKIALVNGFLIDGSGSPPVDRAVVVVENGRISAVGPAGEVEVPSDAEVIDVGGMTIMPGLIDAHMHFMGTRTHRLEEYFVIPEQVRLLRCVRDAEALLEAGFTTVKDCGGTNGLYLKMAINEGSVRGPRVLAAGHVLSQTFGHGDIHFLPIEWVRQKIPTICDGVDECRRAARYALREGADFIKICATGGVLSMRDRPEHTQFSFDEIRAIVEEAGKVGTFVSAHAQGTEGIKIAIAAGVKTIDHGIYLDEEAIRMMKERGVILVPTLSIAYQIVTKGKEAGIIEWGVRKATEAFEHHLKSVKMAYEAGVKIATGTDFGSPPLWKMGTNAMELELLVEKAGFKPIDAIVSATKIAAEACGLADKIGTIEAGKMADIIVVNGNPLEDIKVLRKVDNIRLVMKEGKIEVNRGV</sequence>
<dbReference type="SUPFAM" id="SSF51556">
    <property type="entry name" value="Metallo-dependent hydrolases"/>
    <property type="match status" value="1"/>
</dbReference>
<dbReference type="Gene3D" id="3.20.20.140">
    <property type="entry name" value="Metal-dependent hydrolases"/>
    <property type="match status" value="1"/>
</dbReference>
<dbReference type="Pfam" id="PF01979">
    <property type="entry name" value="Amidohydro_1"/>
    <property type="match status" value="1"/>
</dbReference>
<proteinExistence type="predicted"/>
<evidence type="ECO:0000313" key="2">
    <source>
        <dbReference type="EMBL" id="RLE53533.1"/>
    </source>
</evidence>
<dbReference type="InterPro" id="IPR032466">
    <property type="entry name" value="Metal_Hydrolase"/>
</dbReference>
<dbReference type="InterPro" id="IPR057744">
    <property type="entry name" value="OTAase-like"/>
</dbReference>
<organism evidence="2 3">
    <name type="scientific">Thermoproteota archaeon</name>
    <dbReference type="NCBI Taxonomy" id="2056631"/>
    <lineage>
        <taxon>Archaea</taxon>
        <taxon>Thermoproteota</taxon>
    </lineage>
</organism>
<reference evidence="2 3" key="1">
    <citation type="submission" date="2018-06" db="EMBL/GenBank/DDBJ databases">
        <title>Extensive metabolic versatility and redundancy in microbially diverse, dynamic hydrothermal sediments.</title>
        <authorList>
            <person name="Dombrowski N."/>
            <person name="Teske A."/>
            <person name="Baker B.J."/>
        </authorList>
    </citation>
    <scope>NUCLEOTIDE SEQUENCE [LARGE SCALE GENOMIC DNA]</scope>
    <source>
        <strain evidence="2">B20_G2</strain>
    </source>
</reference>
<dbReference type="Gene3D" id="2.30.40.10">
    <property type="entry name" value="Urease, subunit C, domain 1"/>
    <property type="match status" value="1"/>
</dbReference>
<dbReference type="GO" id="GO:0016810">
    <property type="term" value="F:hydrolase activity, acting on carbon-nitrogen (but not peptide) bonds"/>
    <property type="evidence" value="ECO:0007669"/>
    <property type="project" value="InterPro"/>
</dbReference>
<dbReference type="InterPro" id="IPR011059">
    <property type="entry name" value="Metal-dep_hydrolase_composite"/>
</dbReference>
<dbReference type="InterPro" id="IPR051781">
    <property type="entry name" value="Metallo-dep_Hydrolase"/>
</dbReference>
<dbReference type="SUPFAM" id="SSF51338">
    <property type="entry name" value="Composite domain of metallo-dependent hydrolases"/>
    <property type="match status" value="1"/>
</dbReference>
<dbReference type="PANTHER" id="PTHR43135">
    <property type="entry name" value="ALPHA-D-RIBOSE 1-METHYLPHOSPHONATE 5-TRIPHOSPHATE DIPHOSPHATASE"/>
    <property type="match status" value="1"/>
</dbReference>
<dbReference type="EMBL" id="QMRA01000062">
    <property type="protein sequence ID" value="RLE53533.1"/>
    <property type="molecule type" value="Genomic_DNA"/>
</dbReference>
<evidence type="ECO:0000259" key="1">
    <source>
        <dbReference type="Pfam" id="PF01979"/>
    </source>
</evidence>
<feature type="domain" description="Amidohydrolase-related" evidence="1">
    <location>
        <begin position="62"/>
        <end position="412"/>
    </location>
</feature>
<name>A0A497F1K5_9CREN</name>
<accession>A0A497F1K5</accession>
<comment type="caution">
    <text evidence="2">The sequence shown here is derived from an EMBL/GenBank/DDBJ whole genome shotgun (WGS) entry which is preliminary data.</text>
</comment>
<dbReference type="InterPro" id="IPR006680">
    <property type="entry name" value="Amidohydro-rel"/>
</dbReference>
<evidence type="ECO:0000313" key="3">
    <source>
        <dbReference type="Proteomes" id="UP000269499"/>
    </source>
</evidence>
<dbReference type="PANTHER" id="PTHR43135:SF3">
    <property type="entry name" value="ALPHA-D-RIBOSE 1-METHYLPHOSPHONATE 5-TRIPHOSPHATE DIPHOSPHATASE"/>
    <property type="match status" value="1"/>
</dbReference>
<dbReference type="AlphaFoldDB" id="A0A497F1K5"/>
<dbReference type="CDD" id="cd01299">
    <property type="entry name" value="Met_dep_hydrolase_A"/>
    <property type="match status" value="1"/>
</dbReference>